<dbReference type="Pfam" id="PF08279">
    <property type="entry name" value="HTH_11"/>
    <property type="match status" value="1"/>
</dbReference>
<dbReference type="EMBL" id="JBBYXI010000002">
    <property type="protein sequence ID" value="MEN3930834.1"/>
    <property type="molecule type" value="Genomic_DNA"/>
</dbReference>
<evidence type="ECO:0000259" key="1">
    <source>
        <dbReference type="Pfam" id="PF08279"/>
    </source>
</evidence>
<dbReference type="PANTHER" id="PTHR34580:SF3">
    <property type="entry name" value="PROTEIN PAFB"/>
    <property type="match status" value="1"/>
</dbReference>
<dbReference type="RefSeq" id="WP_346336859.1">
    <property type="nucleotide sequence ID" value="NZ_JBBYXI010000002.1"/>
</dbReference>
<dbReference type="Gene3D" id="1.10.10.10">
    <property type="entry name" value="Winged helix-like DNA-binding domain superfamily/Winged helix DNA-binding domain"/>
    <property type="match status" value="1"/>
</dbReference>
<dbReference type="InterPro" id="IPR013196">
    <property type="entry name" value="HTH_11"/>
</dbReference>
<evidence type="ECO:0000313" key="3">
    <source>
        <dbReference type="EMBL" id="MEN3930834.1"/>
    </source>
</evidence>
<dbReference type="PANTHER" id="PTHR34580">
    <property type="match status" value="1"/>
</dbReference>
<dbReference type="SUPFAM" id="SSF46785">
    <property type="entry name" value="Winged helix' DNA-binding domain"/>
    <property type="match status" value="1"/>
</dbReference>
<evidence type="ECO:0000259" key="2">
    <source>
        <dbReference type="Pfam" id="PF13280"/>
    </source>
</evidence>
<dbReference type="InterPro" id="IPR036388">
    <property type="entry name" value="WH-like_DNA-bd_sf"/>
</dbReference>
<organism evidence="3 4">
    <name type="scientific">Hohaiivirga grylli</name>
    <dbReference type="NCBI Taxonomy" id="3133970"/>
    <lineage>
        <taxon>Bacteria</taxon>
        <taxon>Pseudomonadati</taxon>
        <taxon>Pseudomonadota</taxon>
        <taxon>Alphaproteobacteria</taxon>
        <taxon>Hyphomicrobiales</taxon>
        <taxon>Methylobacteriaceae</taxon>
        <taxon>Hohaiivirga</taxon>
    </lineage>
</organism>
<keyword evidence="4" id="KW-1185">Reference proteome</keyword>
<protein>
    <submittedName>
        <fullName evidence="3">YafY family protein</fullName>
    </submittedName>
</protein>
<dbReference type="InterPro" id="IPR051534">
    <property type="entry name" value="CBASS_pafABC_assoc_protein"/>
</dbReference>
<gene>
    <name evidence="3" type="ORF">WJT86_07145</name>
</gene>
<dbReference type="InterPro" id="IPR026881">
    <property type="entry name" value="WYL_dom"/>
</dbReference>
<dbReference type="PROSITE" id="PS52050">
    <property type="entry name" value="WYL"/>
    <property type="match status" value="1"/>
</dbReference>
<proteinExistence type="predicted"/>
<dbReference type="Proteomes" id="UP001418637">
    <property type="component" value="Unassembled WGS sequence"/>
</dbReference>
<comment type="caution">
    <text evidence="3">The sequence shown here is derived from an EMBL/GenBank/DDBJ whole genome shotgun (WGS) entry which is preliminary data.</text>
</comment>
<dbReference type="Pfam" id="PF13280">
    <property type="entry name" value="WYL"/>
    <property type="match status" value="1"/>
</dbReference>
<accession>A0ABV0BIQ1</accession>
<feature type="domain" description="Helix-turn-helix type 11" evidence="1">
    <location>
        <begin position="6"/>
        <end position="59"/>
    </location>
</feature>
<sequence length="229" mass="26282">MSRSQRLLSLIQILRRHRFPVSGNTLAGELNISLRTLYRDIATLQEQGADIQGEAGVGYVLRPGFMLPPLMFSEEELEALVLGMRWVSRMTDESLGASARNALAKISSVLPDDMKDSLEANTLLIGQRTSEETGGINSADLRKCIREESKIEIRYLDAQNNETTRIIWPFAIGYFENVKMLVGWCELRAGYRHFRADKIIEFRMIGQRYPRRRQVLLKEWYMQSGIKPQ</sequence>
<name>A0ABV0BIQ1_9HYPH</name>
<reference evidence="3 4" key="1">
    <citation type="submission" date="2024-04" db="EMBL/GenBank/DDBJ databases">
        <title>A novel species isolated from cricket.</title>
        <authorList>
            <person name="Wang H.-C."/>
        </authorList>
    </citation>
    <scope>NUCLEOTIDE SEQUENCE [LARGE SCALE GENOMIC DNA]</scope>
    <source>
        <strain evidence="3 4">WL0021</strain>
    </source>
</reference>
<evidence type="ECO:0000313" key="4">
    <source>
        <dbReference type="Proteomes" id="UP001418637"/>
    </source>
</evidence>
<dbReference type="InterPro" id="IPR036390">
    <property type="entry name" value="WH_DNA-bd_sf"/>
</dbReference>
<feature type="domain" description="WYL" evidence="2">
    <location>
        <begin position="139"/>
        <end position="203"/>
    </location>
</feature>